<dbReference type="EnsemblPlants" id="Solyc01g008485.1.1">
    <property type="protein sequence ID" value="Solyc01g008485.1.1"/>
    <property type="gene ID" value="Solyc01g008485.1"/>
</dbReference>
<dbReference type="Gramene" id="Solyc01g008485.1.1">
    <property type="protein sequence ID" value="Solyc01g008485.1.1"/>
    <property type="gene ID" value="Solyc01g008485.1"/>
</dbReference>
<keyword evidence="3" id="KW-1185">Reference proteome</keyword>
<sequence length="131" mass="14762">MFVLAVRALIIGAIWKDEVERPKWTARLFYAIVAVVVILLLMRLHEPGIRNEFPTLSMMDTVVNVTDSNDNATDDSKTGSEKSVFADDLDEETDLKEESDFILFVNSLCGERADFTSLWAISLACPPYPFQ</sequence>
<keyword evidence="1" id="KW-1133">Transmembrane helix</keyword>
<name>A0A3Q7E933_SOLLC</name>
<proteinExistence type="predicted"/>
<reference evidence="2" key="1">
    <citation type="journal article" date="2012" name="Nature">
        <title>The tomato genome sequence provides insights into fleshy fruit evolution.</title>
        <authorList>
            <consortium name="Tomato Genome Consortium"/>
        </authorList>
    </citation>
    <scope>NUCLEOTIDE SEQUENCE [LARGE SCALE GENOMIC DNA]</scope>
    <source>
        <strain evidence="2">cv. Heinz 1706</strain>
    </source>
</reference>
<evidence type="ECO:0000313" key="2">
    <source>
        <dbReference type="EnsemblPlants" id="Solyc01g008485.1.1"/>
    </source>
</evidence>
<evidence type="ECO:0000313" key="3">
    <source>
        <dbReference type="Proteomes" id="UP000004994"/>
    </source>
</evidence>
<keyword evidence="1" id="KW-0812">Transmembrane</keyword>
<dbReference type="AlphaFoldDB" id="A0A3Q7E933"/>
<keyword evidence="1" id="KW-0472">Membrane</keyword>
<protein>
    <submittedName>
        <fullName evidence="2">Uncharacterized protein</fullName>
    </submittedName>
</protein>
<dbReference type="Proteomes" id="UP000004994">
    <property type="component" value="Chromosome 1"/>
</dbReference>
<reference evidence="2" key="2">
    <citation type="submission" date="2019-01" db="UniProtKB">
        <authorList>
            <consortium name="EnsemblPlants"/>
        </authorList>
    </citation>
    <scope>IDENTIFICATION</scope>
    <source>
        <strain evidence="2">cv. Heinz 1706</strain>
    </source>
</reference>
<dbReference type="STRING" id="4081.A0A3Q7E933"/>
<feature type="transmembrane region" description="Helical" evidence="1">
    <location>
        <begin position="26"/>
        <end position="44"/>
    </location>
</feature>
<evidence type="ECO:0000256" key="1">
    <source>
        <dbReference type="SAM" id="Phobius"/>
    </source>
</evidence>
<accession>A0A3Q7E933</accession>
<dbReference type="InParanoid" id="A0A3Q7E933"/>
<organism evidence="2">
    <name type="scientific">Solanum lycopersicum</name>
    <name type="common">Tomato</name>
    <name type="synonym">Lycopersicon esculentum</name>
    <dbReference type="NCBI Taxonomy" id="4081"/>
    <lineage>
        <taxon>Eukaryota</taxon>
        <taxon>Viridiplantae</taxon>
        <taxon>Streptophyta</taxon>
        <taxon>Embryophyta</taxon>
        <taxon>Tracheophyta</taxon>
        <taxon>Spermatophyta</taxon>
        <taxon>Magnoliopsida</taxon>
        <taxon>eudicotyledons</taxon>
        <taxon>Gunneridae</taxon>
        <taxon>Pentapetalae</taxon>
        <taxon>asterids</taxon>
        <taxon>lamiids</taxon>
        <taxon>Solanales</taxon>
        <taxon>Solanaceae</taxon>
        <taxon>Solanoideae</taxon>
        <taxon>Solaneae</taxon>
        <taxon>Solanum</taxon>
        <taxon>Solanum subgen. Lycopersicon</taxon>
    </lineage>
</organism>